<accession>A0A655TSA7</accession>
<dbReference type="AlphaFoldDB" id="A0A655TSA7"/>
<evidence type="ECO:0000313" key="1">
    <source>
        <dbReference type="EMBL" id="CSC29277.1"/>
    </source>
</evidence>
<reference evidence="1 2" key="1">
    <citation type="submission" date="2015-07" db="EMBL/GenBank/DDBJ databases">
        <authorList>
            <consortium name="Pathogen Informatics"/>
        </authorList>
    </citation>
    <scope>NUCLEOTIDE SEQUENCE [LARGE SCALE GENOMIC DNA]</scope>
    <source>
        <strain evidence="1 2">A316</strain>
    </source>
</reference>
<organism evidence="1 2">
    <name type="scientific">Vibrio cholerae</name>
    <dbReference type="NCBI Taxonomy" id="666"/>
    <lineage>
        <taxon>Bacteria</taxon>
        <taxon>Pseudomonadati</taxon>
        <taxon>Pseudomonadota</taxon>
        <taxon>Gammaproteobacteria</taxon>
        <taxon>Vibrionales</taxon>
        <taxon>Vibrionaceae</taxon>
        <taxon>Vibrio</taxon>
    </lineage>
</organism>
<evidence type="ECO:0000313" key="2">
    <source>
        <dbReference type="Proteomes" id="UP000041770"/>
    </source>
</evidence>
<dbReference type="EMBL" id="CWQY01000005">
    <property type="protein sequence ID" value="CSC29277.1"/>
    <property type="molecule type" value="Genomic_DNA"/>
</dbReference>
<name>A0A655TSA7_VIBCL</name>
<dbReference type="Proteomes" id="UP000041770">
    <property type="component" value="Unassembled WGS sequence"/>
</dbReference>
<gene>
    <name evidence="1" type="ORF">ERS013200_01050</name>
</gene>
<sequence>MTIRQIHHMDVVTHPCTIFGRIIATKHGKILAAPYRNLSNKRHQVIRDALWIFTQLARGMRANRVKVAQ</sequence>
<proteinExistence type="predicted"/>
<protein>
    <submittedName>
        <fullName evidence="1">Uncharacterized protein</fullName>
    </submittedName>
</protein>